<dbReference type="InterPro" id="IPR036852">
    <property type="entry name" value="Peptidase_S8/S53_dom_sf"/>
</dbReference>
<dbReference type="RefSeq" id="WP_136625165.1">
    <property type="nucleotide sequence ID" value="NZ_BIFS01000001.1"/>
</dbReference>
<dbReference type="SUPFAM" id="SSF52743">
    <property type="entry name" value="Subtilisin-like"/>
    <property type="match status" value="1"/>
</dbReference>
<proteinExistence type="predicted"/>
<accession>A0A402ADK2</accession>
<dbReference type="AlphaFoldDB" id="A0A402ADK2"/>
<evidence type="ECO:0000313" key="2">
    <source>
        <dbReference type="EMBL" id="GCE17187.1"/>
    </source>
</evidence>
<dbReference type="PANTHER" id="PTHR14218">
    <property type="entry name" value="PROTEASE S8 TRIPEPTIDYL PEPTIDASE I CLN2"/>
    <property type="match status" value="1"/>
</dbReference>
<dbReference type="PROSITE" id="PS51695">
    <property type="entry name" value="SEDOLISIN"/>
    <property type="match status" value="1"/>
</dbReference>
<dbReference type="OrthoDB" id="3480681at2"/>
<evidence type="ECO:0000259" key="1">
    <source>
        <dbReference type="PROSITE" id="PS51695"/>
    </source>
</evidence>
<evidence type="ECO:0000313" key="3">
    <source>
        <dbReference type="Proteomes" id="UP000287188"/>
    </source>
</evidence>
<keyword evidence="3" id="KW-1185">Reference proteome</keyword>
<organism evidence="2 3">
    <name type="scientific">Dictyobacter kobayashii</name>
    <dbReference type="NCBI Taxonomy" id="2014872"/>
    <lineage>
        <taxon>Bacteria</taxon>
        <taxon>Bacillati</taxon>
        <taxon>Chloroflexota</taxon>
        <taxon>Ktedonobacteria</taxon>
        <taxon>Ktedonobacterales</taxon>
        <taxon>Dictyobacteraceae</taxon>
        <taxon>Dictyobacter</taxon>
    </lineage>
</organism>
<sequence length="188" mass="19923">MVNDMQQILDDNVNNANSGGTVSISLGAAESEMSQQDMRAIDQSIRQLTQVEHMNVFVASGDCGAFTSQNYGDLSVSFPASDPSSVAVGGTVLQIDQGQNRASETAWSDGSNQGSCKNRWGTGGGLSRVFSEPSWQNQAGVKNNLSNGKRQIPDVSAVAYGLAVYYQGQWGAVGAPARHHPSGQLEWP</sequence>
<comment type="caution">
    <text evidence="2">The sequence shown here is derived from an EMBL/GenBank/DDBJ whole genome shotgun (WGS) entry which is preliminary data.</text>
</comment>
<dbReference type="EMBL" id="BIFS01000001">
    <property type="protein sequence ID" value="GCE17187.1"/>
    <property type="molecule type" value="Genomic_DNA"/>
</dbReference>
<gene>
    <name evidence="2" type="ORF">KDK_09870</name>
</gene>
<protein>
    <recommendedName>
        <fullName evidence="1">Peptidase S53 domain-containing protein</fullName>
    </recommendedName>
</protein>
<dbReference type="PANTHER" id="PTHR14218:SF15">
    <property type="entry name" value="TRIPEPTIDYL-PEPTIDASE 1"/>
    <property type="match status" value="1"/>
</dbReference>
<reference evidence="3" key="1">
    <citation type="submission" date="2018-12" db="EMBL/GenBank/DDBJ databases">
        <title>Tengunoibacter tsumagoiensis gen. nov., sp. nov., Dictyobacter kobayashii sp. nov., D. alpinus sp. nov., and D. joshuensis sp. nov. and description of Dictyobacteraceae fam. nov. within the order Ktedonobacterales isolated from Tengu-no-mugimeshi.</title>
        <authorList>
            <person name="Wang C.M."/>
            <person name="Zheng Y."/>
            <person name="Sakai Y."/>
            <person name="Toyoda A."/>
            <person name="Minakuchi Y."/>
            <person name="Abe K."/>
            <person name="Yokota A."/>
            <person name="Yabe S."/>
        </authorList>
    </citation>
    <scope>NUCLEOTIDE SEQUENCE [LARGE SCALE GENOMIC DNA]</scope>
    <source>
        <strain evidence="3">Uno11</strain>
    </source>
</reference>
<dbReference type="GO" id="GO:0006508">
    <property type="term" value="P:proteolysis"/>
    <property type="evidence" value="ECO:0007669"/>
    <property type="project" value="InterPro"/>
</dbReference>
<dbReference type="Gene3D" id="3.40.50.200">
    <property type="entry name" value="Peptidase S8/S53 domain"/>
    <property type="match status" value="1"/>
</dbReference>
<name>A0A402ADK2_9CHLR</name>
<dbReference type="GO" id="GO:0008240">
    <property type="term" value="F:tripeptidyl-peptidase activity"/>
    <property type="evidence" value="ECO:0007669"/>
    <property type="project" value="TreeGrafter"/>
</dbReference>
<dbReference type="Proteomes" id="UP000287188">
    <property type="component" value="Unassembled WGS sequence"/>
</dbReference>
<dbReference type="GO" id="GO:0004252">
    <property type="term" value="F:serine-type endopeptidase activity"/>
    <property type="evidence" value="ECO:0007669"/>
    <property type="project" value="InterPro"/>
</dbReference>
<feature type="domain" description="Peptidase S53" evidence="1">
    <location>
        <begin position="1"/>
        <end position="188"/>
    </location>
</feature>
<dbReference type="InterPro" id="IPR030400">
    <property type="entry name" value="Sedolisin_dom"/>
</dbReference>
<dbReference type="InterPro" id="IPR050819">
    <property type="entry name" value="Tripeptidyl-peptidase_I"/>
</dbReference>